<dbReference type="GO" id="GO:0005576">
    <property type="term" value="C:extracellular region"/>
    <property type="evidence" value="ECO:0007669"/>
    <property type="project" value="UniProtKB-SubCell"/>
</dbReference>
<evidence type="ECO:0000256" key="4">
    <source>
        <dbReference type="ARBA" id="ARBA00023157"/>
    </source>
</evidence>
<sequence>MYIKLICLFVCVFAVNAEFEGESCTKDGINGVCTILSQCQTAINDIRNRKNPQICSFKNTDPIVCCLDGRSSQPPVVIKPLTTTKRPVRPVEATTEYIPPVYDYQDNNPLASQCEPIPASFTAAKTGQKAFDKCIEYQEKYIYPCEKGVALTGGMTRSKHCHHDADDLIIGGVNAAQYEFPHMVLVGYGDRIEDLQYLCGGSIISEKFILTAGHCISSRDLGPITYVAIGALSRDDAADLSKVYKVRNIIKHPEYRPPIKYNDIALLETEKPMVLDQFVLPACLDVGDTTNDEKVLATGWGLTAYRGSISPKLQKVTLQKFTTEECSSQWPTHRTMKQGFNPQSQTCYGDRNVSKDTCQGDSGGPIQVKNKKINYTNCEIIKTGEKGVCRNLELCPTAIRDLKFKIHPQICYFNGTSRIPIVCCLETYYKVEPLVQRLKGSSDSSEKENTTCSKNQFKYTKPSGTILGEKAWQKCAEHQSKIDLPCENGRRVTDPYCGVPDSLITGGGGIDVEDHEFPHMALLGYGKNFSEATFGCGGSLISETFVLTAGHCTATRTLEKVSYAVFGILERAEIPDAPPENIRQFKSIVKHPQYKPPSVYHDIALLELDKPIQQNYKIRPACLHVGSDIYDIRAYATGWGALGHKRPNANVLQNVPLWKPKDEVCKAMYPPHRVFAKGYDNNTQMCYGDDGIPRDTCQGDSGGPLQILNPDGFCTYLIIGVTSVGNTNCAQVGFPGLYTRVSHYVPWIESVVWP</sequence>
<dbReference type="STRING" id="7102.A0A2A4K236"/>
<dbReference type="InterPro" id="IPR043504">
    <property type="entry name" value="Peptidase_S1_PA_chymotrypsin"/>
</dbReference>
<keyword evidence="9" id="KW-1205">Fibrinolytic toxin</keyword>
<dbReference type="PANTHER" id="PTHR24260:SF147">
    <property type="entry name" value="EG:BACR7A4.3 PROTEIN-RELATED"/>
    <property type="match status" value="1"/>
</dbReference>
<dbReference type="PRINTS" id="PR00722">
    <property type="entry name" value="CHYMOTRYPSIN"/>
</dbReference>
<evidence type="ECO:0000256" key="2">
    <source>
        <dbReference type="ARBA" id="ARBA00022656"/>
    </source>
</evidence>
<keyword evidence="10" id="KW-0645">Protease</keyword>
<dbReference type="SMART" id="SM00680">
    <property type="entry name" value="CLIP"/>
    <property type="match status" value="2"/>
</dbReference>
<keyword evidence="4" id="KW-1015">Disulfide bond</keyword>
<protein>
    <recommendedName>
        <fullName evidence="12">Peptidase S1 domain-containing protein</fullName>
    </recommendedName>
</protein>
<dbReference type="InterPro" id="IPR022700">
    <property type="entry name" value="CLIP"/>
</dbReference>
<keyword evidence="10" id="KW-0378">Hydrolase</keyword>
<feature type="chain" id="PRO_5012359174" description="Peptidase S1 domain-containing protein" evidence="11">
    <location>
        <begin position="18"/>
        <end position="754"/>
    </location>
</feature>
<accession>A0A2A4K236</accession>
<dbReference type="GO" id="GO:0004252">
    <property type="term" value="F:serine-type endopeptidase activity"/>
    <property type="evidence" value="ECO:0007669"/>
    <property type="project" value="InterPro"/>
</dbReference>
<dbReference type="AlphaFoldDB" id="A0A2A4K236"/>
<comment type="function">
    <text evidence="8">Fibrinolytic activity; shows preferential cleavage of Arg-Gly bonds in all three fibrinogen chains. Contact with the caterpillars causes severe bleeding, due the anticoagulant effect of the protein.</text>
</comment>
<dbReference type="GO" id="GO:0090729">
    <property type="term" value="F:toxin activity"/>
    <property type="evidence" value="ECO:0007669"/>
    <property type="project" value="UniProtKB-KW"/>
</dbReference>
<evidence type="ECO:0000256" key="8">
    <source>
        <dbReference type="ARBA" id="ARBA00055534"/>
    </source>
</evidence>
<feature type="signal peptide" evidence="11">
    <location>
        <begin position="1"/>
        <end position="17"/>
    </location>
</feature>
<dbReference type="EMBL" id="NWSH01000257">
    <property type="protein sequence ID" value="PCG77964.1"/>
    <property type="molecule type" value="Genomic_DNA"/>
</dbReference>
<dbReference type="SMART" id="SM00020">
    <property type="entry name" value="Tryp_SPc"/>
    <property type="match status" value="2"/>
</dbReference>
<evidence type="ECO:0000256" key="6">
    <source>
        <dbReference type="ARBA" id="ARBA00023240"/>
    </source>
</evidence>
<evidence type="ECO:0000256" key="3">
    <source>
        <dbReference type="ARBA" id="ARBA00022729"/>
    </source>
</evidence>
<comment type="caution">
    <text evidence="13">The sequence shown here is derived from an EMBL/GenBank/DDBJ whole genome shotgun (WGS) entry which is preliminary data.</text>
</comment>
<keyword evidence="2" id="KW-0800">Toxin</keyword>
<comment type="subcellular location">
    <subcellularLocation>
        <location evidence="1">Secreted</location>
        <location evidence="1">Extracellular space</location>
    </subcellularLocation>
</comment>
<comment type="similarity">
    <text evidence="7">Belongs to the peptidase S1 family. CLIP subfamily.</text>
</comment>
<dbReference type="InterPro" id="IPR001314">
    <property type="entry name" value="Peptidase_S1A"/>
</dbReference>
<dbReference type="InterPro" id="IPR009003">
    <property type="entry name" value="Peptidase_S1_PA"/>
</dbReference>
<evidence type="ECO:0000256" key="5">
    <source>
        <dbReference type="ARBA" id="ARBA00023180"/>
    </source>
</evidence>
<dbReference type="InterPro" id="IPR051333">
    <property type="entry name" value="CLIP_Serine_Protease"/>
</dbReference>
<gene>
    <name evidence="13" type="ORF">B5V51_5735</name>
</gene>
<dbReference type="Gene3D" id="2.40.10.10">
    <property type="entry name" value="Trypsin-like serine proteases"/>
    <property type="match status" value="2"/>
</dbReference>
<feature type="domain" description="Peptidase S1" evidence="12">
    <location>
        <begin position="169"/>
        <end position="443"/>
    </location>
</feature>
<proteinExistence type="inferred from homology"/>
<evidence type="ECO:0000256" key="9">
    <source>
        <dbReference type="ARBA" id="ARBA00084094"/>
    </source>
</evidence>
<evidence type="ECO:0000259" key="12">
    <source>
        <dbReference type="PROSITE" id="PS50240"/>
    </source>
</evidence>
<dbReference type="InterPro" id="IPR018114">
    <property type="entry name" value="TRYPSIN_HIS"/>
</dbReference>
<dbReference type="PROSITE" id="PS00135">
    <property type="entry name" value="TRYPSIN_SER"/>
    <property type="match status" value="2"/>
</dbReference>
<dbReference type="Pfam" id="PF00089">
    <property type="entry name" value="Trypsin"/>
    <property type="match status" value="2"/>
</dbReference>
<feature type="domain" description="Peptidase S1" evidence="12">
    <location>
        <begin position="504"/>
        <end position="753"/>
    </location>
</feature>
<name>A0A2A4K236_HELVI</name>
<organism evidence="13">
    <name type="scientific">Heliothis virescens</name>
    <name type="common">Tobacco budworm moth</name>
    <dbReference type="NCBI Taxonomy" id="7102"/>
    <lineage>
        <taxon>Eukaryota</taxon>
        <taxon>Metazoa</taxon>
        <taxon>Ecdysozoa</taxon>
        <taxon>Arthropoda</taxon>
        <taxon>Hexapoda</taxon>
        <taxon>Insecta</taxon>
        <taxon>Pterygota</taxon>
        <taxon>Neoptera</taxon>
        <taxon>Endopterygota</taxon>
        <taxon>Lepidoptera</taxon>
        <taxon>Glossata</taxon>
        <taxon>Ditrysia</taxon>
        <taxon>Noctuoidea</taxon>
        <taxon>Noctuidae</taxon>
        <taxon>Heliothinae</taxon>
        <taxon>Heliothis</taxon>
    </lineage>
</organism>
<evidence type="ECO:0000256" key="7">
    <source>
        <dbReference type="ARBA" id="ARBA00024195"/>
    </source>
</evidence>
<dbReference type="PROSITE" id="PS00134">
    <property type="entry name" value="TRYPSIN_HIS"/>
    <property type="match status" value="2"/>
</dbReference>
<evidence type="ECO:0000256" key="1">
    <source>
        <dbReference type="ARBA" id="ARBA00004239"/>
    </source>
</evidence>
<keyword evidence="3 11" id="KW-0732">Signal</keyword>
<dbReference type="PANTHER" id="PTHR24260">
    <property type="match status" value="1"/>
</dbReference>
<dbReference type="FunFam" id="2.40.10.10:FF:000068">
    <property type="entry name" value="transmembrane protease serine 2"/>
    <property type="match status" value="1"/>
</dbReference>
<dbReference type="CDD" id="cd00190">
    <property type="entry name" value="Tryp_SPc"/>
    <property type="match status" value="2"/>
</dbReference>
<dbReference type="PROSITE" id="PS50240">
    <property type="entry name" value="TRYPSIN_DOM"/>
    <property type="match status" value="2"/>
</dbReference>
<dbReference type="GO" id="GO:0006508">
    <property type="term" value="P:proteolysis"/>
    <property type="evidence" value="ECO:0007669"/>
    <property type="project" value="UniProtKB-KW"/>
</dbReference>
<evidence type="ECO:0000256" key="10">
    <source>
        <dbReference type="RuleBase" id="RU363034"/>
    </source>
</evidence>
<dbReference type="InterPro" id="IPR001254">
    <property type="entry name" value="Trypsin_dom"/>
</dbReference>
<dbReference type="SUPFAM" id="SSF50494">
    <property type="entry name" value="Trypsin-like serine proteases"/>
    <property type="match status" value="2"/>
</dbReference>
<evidence type="ECO:0000256" key="11">
    <source>
        <dbReference type="SAM" id="SignalP"/>
    </source>
</evidence>
<keyword evidence="5" id="KW-0325">Glycoprotein</keyword>
<reference evidence="13" key="1">
    <citation type="submission" date="2017-09" db="EMBL/GenBank/DDBJ databases">
        <title>Contemporary evolution of a Lepidopteran species, Heliothis virescens, in response to modern agricultural practices.</title>
        <authorList>
            <person name="Fritz M.L."/>
            <person name="Deyonke A.M."/>
            <person name="Papanicolaou A."/>
            <person name="Micinski S."/>
            <person name="Westbrook J."/>
            <person name="Gould F."/>
        </authorList>
    </citation>
    <scope>NUCLEOTIDE SEQUENCE [LARGE SCALE GENOMIC DNA]</scope>
    <source>
        <strain evidence="13">HvINT-</strain>
        <tissue evidence="13">Whole body</tissue>
    </source>
</reference>
<dbReference type="InterPro" id="IPR033116">
    <property type="entry name" value="TRYPSIN_SER"/>
</dbReference>
<keyword evidence="6" id="KW-1199">Hemostasis impairing toxin</keyword>
<evidence type="ECO:0000313" key="13">
    <source>
        <dbReference type="EMBL" id="PCG77964.1"/>
    </source>
</evidence>
<dbReference type="FunFam" id="2.40.10.10:FF:000028">
    <property type="entry name" value="Serine protease easter"/>
    <property type="match status" value="1"/>
</dbReference>
<keyword evidence="10" id="KW-0720">Serine protease</keyword>